<reference evidence="3" key="2">
    <citation type="submission" date="2023-05" db="EMBL/GenBank/DDBJ databases">
        <authorList>
            <consortium name="Lawrence Berkeley National Laboratory"/>
            <person name="Steindorff A."/>
            <person name="Hensen N."/>
            <person name="Bonometti L."/>
            <person name="Westerberg I."/>
            <person name="Brannstrom I.O."/>
            <person name="Guillou S."/>
            <person name="Cros-Aarteil S."/>
            <person name="Calhoun S."/>
            <person name="Haridas S."/>
            <person name="Kuo A."/>
            <person name="Mondo S."/>
            <person name="Pangilinan J."/>
            <person name="Riley R."/>
            <person name="Labutti K."/>
            <person name="Andreopoulos B."/>
            <person name="Lipzen A."/>
            <person name="Chen C."/>
            <person name="Yanf M."/>
            <person name="Daum C."/>
            <person name="Ng V."/>
            <person name="Clum A."/>
            <person name="Ohm R."/>
            <person name="Martin F."/>
            <person name="Silar P."/>
            <person name="Natvig D."/>
            <person name="Lalanne C."/>
            <person name="Gautier V."/>
            <person name="Ament-Velasquez S.L."/>
            <person name="Kruys A."/>
            <person name="Hutchinson M.I."/>
            <person name="Powell A.J."/>
            <person name="Barry K."/>
            <person name="Miller A.N."/>
            <person name="Grigoriev I.V."/>
            <person name="Debuchy R."/>
            <person name="Gladieux P."/>
            <person name="Thoren M.H."/>
            <person name="Johannesson H."/>
        </authorList>
    </citation>
    <scope>NUCLEOTIDE SEQUENCE</scope>
    <source>
        <strain evidence="3">CBS 538.74</strain>
    </source>
</reference>
<name>A0AAN6VKQ7_9PEZI</name>
<dbReference type="Pfam" id="PF23584">
    <property type="entry name" value="DUF7136"/>
    <property type="match status" value="1"/>
</dbReference>
<dbReference type="InterPro" id="IPR055560">
    <property type="entry name" value="DUF7136"/>
</dbReference>
<keyword evidence="1" id="KW-0472">Membrane</keyword>
<dbReference type="EMBL" id="MU856991">
    <property type="protein sequence ID" value="KAK4152011.1"/>
    <property type="molecule type" value="Genomic_DNA"/>
</dbReference>
<evidence type="ECO:0000313" key="3">
    <source>
        <dbReference type="EMBL" id="KAK4152011.1"/>
    </source>
</evidence>
<proteinExistence type="predicted"/>
<gene>
    <name evidence="3" type="ORF">C8A00DRAFT_16648</name>
</gene>
<protein>
    <recommendedName>
        <fullName evidence="2">DUF7136 domain-containing protein</fullName>
    </recommendedName>
</protein>
<accession>A0AAN6VKQ7</accession>
<feature type="domain" description="DUF7136" evidence="2">
    <location>
        <begin position="5"/>
        <end position="136"/>
    </location>
</feature>
<evidence type="ECO:0000313" key="4">
    <source>
        <dbReference type="Proteomes" id="UP001302745"/>
    </source>
</evidence>
<sequence length="183" mass="19958">LSGTRKWTSSEPFFTYALFMTDTGTGRGNWSIAFDVLWAGCTENERGAFIGQRDRYCACGAPAVINFAISEGGKAIDLAANDGKPCAAEIIHVGEEFMELSSRELPKWTTNNKCAMMAPDTLPPTADHPCPVKISSGLNIMGKHMLGYLAGLLFVSPYLFWSYVFGCNWSEKQSGGLIDLNPK</sequence>
<keyword evidence="1" id="KW-1133">Transmembrane helix</keyword>
<dbReference type="AlphaFoldDB" id="A0AAN6VKQ7"/>
<keyword evidence="1" id="KW-0812">Transmembrane</keyword>
<dbReference type="Proteomes" id="UP001302745">
    <property type="component" value="Unassembled WGS sequence"/>
</dbReference>
<feature type="non-terminal residue" evidence="3">
    <location>
        <position position="1"/>
    </location>
</feature>
<keyword evidence="4" id="KW-1185">Reference proteome</keyword>
<organism evidence="3 4">
    <name type="scientific">Chaetomidium leptoderma</name>
    <dbReference type="NCBI Taxonomy" id="669021"/>
    <lineage>
        <taxon>Eukaryota</taxon>
        <taxon>Fungi</taxon>
        <taxon>Dikarya</taxon>
        <taxon>Ascomycota</taxon>
        <taxon>Pezizomycotina</taxon>
        <taxon>Sordariomycetes</taxon>
        <taxon>Sordariomycetidae</taxon>
        <taxon>Sordariales</taxon>
        <taxon>Chaetomiaceae</taxon>
        <taxon>Chaetomidium</taxon>
    </lineage>
</organism>
<reference evidence="3" key="1">
    <citation type="journal article" date="2023" name="Mol. Phylogenet. Evol.">
        <title>Genome-scale phylogeny and comparative genomics of the fungal order Sordariales.</title>
        <authorList>
            <person name="Hensen N."/>
            <person name="Bonometti L."/>
            <person name="Westerberg I."/>
            <person name="Brannstrom I.O."/>
            <person name="Guillou S."/>
            <person name="Cros-Aarteil S."/>
            <person name="Calhoun S."/>
            <person name="Haridas S."/>
            <person name="Kuo A."/>
            <person name="Mondo S."/>
            <person name="Pangilinan J."/>
            <person name="Riley R."/>
            <person name="LaButti K."/>
            <person name="Andreopoulos B."/>
            <person name="Lipzen A."/>
            <person name="Chen C."/>
            <person name="Yan M."/>
            <person name="Daum C."/>
            <person name="Ng V."/>
            <person name="Clum A."/>
            <person name="Steindorff A."/>
            <person name="Ohm R.A."/>
            <person name="Martin F."/>
            <person name="Silar P."/>
            <person name="Natvig D.O."/>
            <person name="Lalanne C."/>
            <person name="Gautier V."/>
            <person name="Ament-Velasquez S.L."/>
            <person name="Kruys A."/>
            <person name="Hutchinson M.I."/>
            <person name="Powell A.J."/>
            <person name="Barry K."/>
            <person name="Miller A.N."/>
            <person name="Grigoriev I.V."/>
            <person name="Debuchy R."/>
            <person name="Gladieux P."/>
            <person name="Hiltunen Thoren M."/>
            <person name="Johannesson H."/>
        </authorList>
    </citation>
    <scope>NUCLEOTIDE SEQUENCE</scope>
    <source>
        <strain evidence="3">CBS 538.74</strain>
    </source>
</reference>
<comment type="caution">
    <text evidence="3">The sequence shown here is derived from an EMBL/GenBank/DDBJ whole genome shotgun (WGS) entry which is preliminary data.</text>
</comment>
<feature type="transmembrane region" description="Helical" evidence="1">
    <location>
        <begin position="145"/>
        <end position="164"/>
    </location>
</feature>
<evidence type="ECO:0000256" key="1">
    <source>
        <dbReference type="SAM" id="Phobius"/>
    </source>
</evidence>
<evidence type="ECO:0000259" key="2">
    <source>
        <dbReference type="Pfam" id="PF23584"/>
    </source>
</evidence>